<evidence type="ECO:0000313" key="2">
    <source>
        <dbReference type="Proteomes" id="UP000310158"/>
    </source>
</evidence>
<name>A0A4S4M7E1_9AGAM</name>
<organism evidence="1 2">
    <name type="scientific">Bondarzewia mesenterica</name>
    <dbReference type="NCBI Taxonomy" id="1095465"/>
    <lineage>
        <taxon>Eukaryota</taxon>
        <taxon>Fungi</taxon>
        <taxon>Dikarya</taxon>
        <taxon>Basidiomycota</taxon>
        <taxon>Agaricomycotina</taxon>
        <taxon>Agaricomycetes</taxon>
        <taxon>Russulales</taxon>
        <taxon>Bondarzewiaceae</taxon>
        <taxon>Bondarzewia</taxon>
    </lineage>
</organism>
<reference evidence="1 2" key="1">
    <citation type="submission" date="2019-02" db="EMBL/GenBank/DDBJ databases">
        <title>Genome sequencing of the rare red list fungi Bondarzewia mesenterica.</title>
        <authorList>
            <person name="Buettner E."/>
            <person name="Kellner H."/>
        </authorList>
    </citation>
    <scope>NUCLEOTIDE SEQUENCE [LARGE SCALE GENOMIC DNA]</scope>
    <source>
        <strain evidence="1 2">DSM 108281</strain>
    </source>
</reference>
<gene>
    <name evidence="1" type="ORF">EW146_g1001</name>
</gene>
<keyword evidence="2" id="KW-1185">Reference proteome</keyword>
<protein>
    <submittedName>
        <fullName evidence="1">Uncharacterized protein</fullName>
    </submittedName>
</protein>
<evidence type="ECO:0000313" key="1">
    <source>
        <dbReference type="EMBL" id="THH20321.1"/>
    </source>
</evidence>
<sequence>MYDPHASRRYRGQWTYHRIIEKKKNKKEKRETHLEMLPLGTSGPGKLSAQVSTFQSCVAAQSGIPLPATAVPCGVATISARKLFVRLRPICIPSRGDEGVSGSRLPGEEKKGYTADQEIGRVLFLFGLRQPLTVQRGVRRKAEWGFSGRDHIVRGTGGEELDIRRWSMSCGVLTALRSFEWPMMSNLLS</sequence>
<dbReference type="Proteomes" id="UP000310158">
    <property type="component" value="Unassembled WGS sequence"/>
</dbReference>
<dbReference type="AlphaFoldDB" id="A0A4S4M7E1"/>
<proteinExistence type="predicted"/>
<comment type="caution">
    <text evidence="1">The sequence shown here is derived from an EMBL/GenBank/DDBJ whole genome shotgun (WGS) entry which is preliminary data.</text>
</comment>
<dbReference type="EMBL" id="SGPL01000024">
    <property type="protein sequence ID" value="THH20321.1"/>
    <property type="molecule type" value="Genomic_DNA"/>
</dbReference>
<accession>A0A4S4M7E1</accession>